<keyword evidence="8" id="KW-1185">Reference proteome</keyword>
<evidence type="ECO:0000259" key="7">
    <source>
        <dbReference type="PROSITE" id="PS50156"/>
    </source>
</evidence>
<dbReference type="Pfam" id="PF12349">
    <property type="entry name" value="Sterol-sensing"/>
    <property type="match status" value="1"/>
</dbReference>
<dbReference type="InterPro" id="IPR004869">
    <property type="entry name" value="MMPL_dom"/>
</dbReference>
<dbReference type="RefSeq" id="XP_018006944.2">
    <property type="nucleotide sequence ID" value="XM_018151455.2"/>
</dbReference>
<dbReference type="Gene3D" id="1.20.1640.10">
    <property type="entry name" value="Multidrug efflux transporter AcrB transmembrane domain"/>
    <property type="match status" value="2"/>
</dbReference>
<dbReference type="OMA" id="LANIRVC"/>
<dbReference type="Pfam" id="PF03176">
    <property type="entry name" value="MMPL"/>
    <property type="match status" value="1"/>
</dbReference>
<feature type="transmembrane region" description="Helical" evidence="6">
    <location>
        <begin position="1002"/>
        <end position="1023"/>
    </location>
</feature>
<feature type="transmembrane region" description="Helical" evidence="6">
    <location>
        <begin position="1070"/>
        <end position="1093"/>
    </location>
</feature>
<feature type="domain" description="SSD" evidence="7">
    <location>
        <begin position="969"/>
        <end position="1092"/>
    </location>
</feature>
<evidence type="ECO:0000256" key="4">
    <source>
        <dbReference type="ARBA" id="ARBA00022989"/>
    </source>
</evidence>
<dbReference type="Proteomes" id="UP000694843">
    <property type="component" value="Unplaced"/>
</dbReference>
<name>A0A8B7N164_HYAAZ</name>
<evidence type="ECO:0000256" key="3">
    <source>
        <dbReference type="ARBA" id="ARBA00022692"/>
    </source>
</evidence>
<reference evidence="9" key="1">
    <citation type="submission" date="2025-08" db="UniProtKB">
        <authorList>
            <consortium name="RefSeq"/>
        </authorList>
    </citation>
    <scope>IDENTIFICATION</scope>
    <source>
        <tissue evidence="9">Whole organism</tissue>
    </source>
</reference>
<sequence length="1119" mass="126109">MSTAPEDDSTERLCSLQPVSPKIKSQDFYLNHRPLGRENNKTDTEVPSCNRLDAGQSESLFTEQYLPASSNYTTLNESRLSRCSRSISSSLESVFFHYGKAVATRPCLTILICLALTGICGIGLQKITVEERPFKLWIPQDSDFVKISEWQQANFPNKYRVHTSLYEADNVLTPEVLLDLLFMHETVTATVAAVPGKQNSVSALNNSDVRNSSVKEDTNVRLVTWQDVCTKLPTIMSSTLFGRKKRSPANNSLNARTMKKSDDVFFVHRDPRQGPVDLSFHGPDAFSLGIDEFSSIYDSLASVFVTESCEKVPEDNRLKRQVPEDNRMKRQVPEDNRMKRKVPEDNRMKRQVPEDNRLKRQAGFDWSSYLHRDAYCALLEQLEMECFERSILEIWGYDRNTIESLTQQDIIDALNSTQTSAVYGVPTNFARYLGGVTRDESGKIIGAKAMTQTWLSRINPERIEPGKYIDDYGSGTEVDVDTFYWEKAFEKNLLNASLYTTSSFYFVTAGSFNKVSRDALERDLGYIIPGYLIVFFYIQIMLGKFNGLETRPYLSILGITAVLLSLVVCYGLASALGLIFSPVNNILPFLLLGLGIDDMFVIMQSWNNLSEEEKRHPLNVRIGYAMQHAGASITVTSATDIVAFAIGSTTSLPALRSFCVYAAIGIAAVFFFQATYFVAWFTFDQRRIESRRHGIICCYKVSDSYKVNQCSQRDLCQTFFGGVYSRVLLHKVSKVIVLLATATLFCASCWGFSNLKQEFDPVWLLPQNSNFYTYIMKRTEYFSWSGLSGEFYLGNISLHEQLPELEAFVKTIEQNQYIGFIDSWYTSFKRYYEDQGYTVPDPEGQSYEAFQEDLSTFLFSPSGAKYRDRNFVFDGDLVCGSPAPRVTASSFVFRYRILNSTQEERAAMKSLKVAAHESGLRGVVAPFSPTHSGWEIDEIIEQELYQNLGLALLAVFLVTLALIASFVQSLLVLLCVVMTLVDVFALMHWWGLTIDTASSINMVIAIGLCVDYAAHLGHVFMTCQGTRDARVRETLARIGPAVLNGGFSTFLAFIFLAISDSHVFKTFFKVFFGVCLYGLFHGLVFLPVLLSLIGPQPYAHRPITARHVSDTAMADLRRG</sequence>
<feature type="transmembrane region" description="Helical" evidence="6">
    <location>
        <begin position="944"/>
        <end position="963"/>
    </location>
</feature>
<keyword evidence="4 6" id="KW-1133">Transmembrane helix</keyword>
<feature type="transmembrane region" description="Helical" evidence="6">
    <location>
        <begin position="970"/>
        <end position="990"/>
    </location>
</feature>
<comment type="subcellular location">
    <subcellularLocation>
        <location evidence="1">Membrane</location>
        <topology evidence="1">Multi-pass membrane protein</topology>
    </subcellularLocation>
</comment>
<dbReference type="InterPro" id="IPR000731">
    <property type="entry name" value="SSD"/>
</dbReference>
<dbReference type="KEGG" id="hazt:108664774"/>
<evidence type="ECO:0000256" key="5">
    <source>
        <dbReference type="ARBA" id="ARBA00023136"/>
    </source>
</evidence>
<dbReference type="OrthoDB" id="6510177at2759"/>
<dbReference type="PROSITE" id="PS50156">
    <property type="entry name" value="SSD"/>
    <property type="match status" value="2"/>
</dbReference>
<evidence type="ECO:0000256" key="2">
    <source>
        <dbReference type="ARBA" id="ARBA00005585"/>
    </source>
</evidence>
<accession>A0A8B7N164</accession>
<feature type="transmembrane region" description="Helical" evidence="6">
    <location>
        <begin position="658"/>
        <end position="683"/>
    </location>
</feature>
<dbReference type="GeneID" id="108664774"/>
<dbReference type="PANTHER" id="PTHR10796">
    <property type="entry name" value="PATCHED-RELATED"/>
    <property type="match status" value="1"/>
</dbReference>
<feature type="transmembrane region" description="Helical" evidence="6">
    <location>
        <begin position="1035"/>
        <end position="1058"/>
    </location>
</feature>
<feature type="transmembrane region" description="Helical" evidence="6">
    <location>
        <begin position="624"/>
        <end position="646"/>
    </location>
</feature>
<keyword evidence="3 6" id="KW-0812">Transmembrane</keyword>
<evidence type="ECO:0000313" key="8">
    <source>
        <dbReference type="Proteomes" id="UP000694843"/>
    </source>
</evidence>
<organism evidence="8 9">
    <name type="scientific">Hyalella azteca</name>
    <name type="common">Amphipod</name>
    <dbReference type="NCBI Taxonomy" id="294128"/>
    <lineage>
        <taxon>Eukaryota</taxon>
        <taxon>Metazoa</taxon>
        <taxon>Ecdysozoa</taxon>
        <taxon>Arthropoda</taxon>
        <taxon>Crustacea</taxon>
        <taxon>Multicrustacea</taxon>
        <taxon>Malacostraca</taxon>
        <taxon>Eumalacostraca</taxon>
        <taxon>Peracarida</taxon>
        <taxon>Amphipoda</taxon>
        <taxon>Senticaudata</taxon>
        <taxon>Talitrida</taxon>
        <taxon>Talitroidea</taxon>
        <taxon>Hyalellidae</taxon>
        <taxon>Hyalella</taxon>
    </lineage>
</organism>
<evidence type="ECO:0000256" key="6">
    <source>
        <dbReference type="SAM" id="Phobius"/>
    </source>
</evidence>
<feature type="transmembrane region" description="Helical" evidence="6">
    <location>
        <begin position="524"/>
        <end position="542"/>
    </location>
</feature>
<evidence type="ECO:0000313" key="9">
    <source>
        <dbReference type="RefSeq" id="XP_018006944.2"/>
    </source>
</evidence>
<evidence type="ECO:0000256" key="1">
    <source>
        <dbReference type="ARBA" id="ARBA00004141"/>
    </source>
</evidence>
<dbReference type="InterPro" id="IPR053958">
    <property type="entry name" value="HMGCR/SNAP/NPC1-like_SSD"/>
</dbReference>
<feature type="domain" description="SSD" evidence="7">
    <location>
        <begin position="523"/>
        <end position="683"/>
    </location>
</feature>
<feature type="transmembrane region" description="Helical" evidence="6">
    <location>
        <begin position="554"/>
        <end position="580"/>
    </location>
</feature>
<proteinExistence type="inferred from homology"/>
<gene>
    <name evidence="9" type="primary">LOC108664774</name>
</gene>
<dbReference type="InterPro" id="IPR051697">
    <property type="entry name" value="Patched_domain-protein"/>
</dbReference>
<keyword evidence="5 6" id="KW-0472">Membrane</keyword>
<dbReference type="PANTHER" id="PTHR10796:SF130">
    <property type="entry name" value="PATCHED DOMAIN-CONTAINING PROTEIN 3-LIKE PROTEIN"/>
    <property type="match status" value="1"/>
</dbReference>
<protein>
    <submittedName>
        <fullName evidence="9">Protein patched homolog 3</fullName>
    </submittedName>
</protein>
<dbReference type="SUPFAM" id="SSF82866">
    <property type="entry name" value="Multidrug efflux transporter AcrB transmembrane domain"/>
    <property type="match status" value="2"/>
</dbReference>
<dbReference type="AlphaFoldDB" id="A0A8B7N164"/>
<comment type="similarity">
    <text evidence="2">Belongs to the patched family.</text>
</comment>
<dbReference type="GO" id="GO:0016020">
    <property type="term" value="C:membrane"/>
    <property type="evidence" value="ECO:0007669"/>
    <property type="project" value="UniProtKB-SubCell"/>
</dbReference>